<sequence>MKWLFAVLLILNAGFFAWHSYRPVHVSTMALSYAPPVSTPVYLLGEEAPLLEVATSEELPVMPAEPILAIPEDSIASNATVTPEASSQALLCPLVEFERIGEKDAFLDLLQRQNIAAVVSEGRAQREKFWLYIPAQANADAAKEVLAQLRLKKIDSYLIARGEMKNRISLGLFSSLERAIQAQAKVEAQTGYGAQIYQHQRDVGIYQVALENPILETSWQTLIEQVDISKWLIKIEKNPC</sequence>
<name>A0A501WKY8_9GAMM</name>
<dbReference type="InterPro" id="IPR007730">
    <property type="entry name" value="SPOR-like_dom"/>
</dbReference>
<evidence type="ECO:0000313" key="3">
    <source>
        <dbReference type="Proteomes" id="UP000315901"/>
    </source>
</evidence>
<keyword evidence="3" id="KW-1185">Reference proteome</keyword>
<feature type="domain" description="SPOR" evidence="1">
    <location>
        <begin position="123"/>
        <end position="199"/>
    </location>
</feature>
<dbReference type="GO" id="GO:0042834">
    <property type="term" value="F:peptidoglycan binding"/>
    <property type="evidence" value="ECO:0007669"/>
    <property type="project" value="InterPro"/>
</dbReference>
<comment type="caution">
    <text evidence="2">The sequence shown here is derived from an EMBL/GenBank/DDBJ whole genome shotgun (WGS) entry which is preliminary data.</text>
</comment>
<dbReference type="Pfam" id="PF05036">
    <property type="entry name" value="SPOR"/>
    <property type="match status" value="1"/>
</dbReference>
<evidence type="ECO:0000313" key="2">
    <source>
        <dbReference type="EMBL" id="TPE50028.1"/>
    </source>
</evidence>
<dbReference type="OrthoDB" id="6193567at2"/>
<dbReference type="PROSITE" id="PS51724">
    <property type="entry name" value="SPOR"/>
    <property type="match status" value="1"/>
</dbReference>
<dbReference type="InterPro" id="IPR036680">
    <property type="entry name" value="SPOR-like_sf"/>
</dbReference>
<organism evidence="2 3">
    <name type="scientific">Maribrevibacterium harenarium</name>
    <dbReference type="NCBI Taxonomy" id="2589817"/>
    <lineage>
        <taxon>Bacteria</taxon>
        <taxon>Pseudomonadati</taxon>
        <taxon>Pseudomonadota</taxon>
        <taxon>Gammaproteobacteria</taxon>
        <taxon>Oceanospirillales</taxon>
        <taxon>Oceanospirillaceae</taxon>
        <taxon>Maribrevibacterium</taxon>
    </lineage>
</organism>
<dbReference type="RefSeq" id="WP_140589322.1">
    <property type="nucleotide sequence ID" value="NZ_VFRR01000021.1"/>
</dbReference>
<dbReference type="SUPFAM" id="SSF110997">
    <property type="entry name" value="Sporulation related repeat"/>
    <property type="match status" value="1"/>
</dbReference>
<accession>A0A501WKY8</accession>
<protein>
    <recommendedName>
        <fullName evidence="1">SPOR domain-containing protein</fullName>
    </recommendedName>
</protein>
<dbReference type="AlphaFoldDB" id="A0A501WKY8"/>
<dbReference type="EMBL" id="VFRR01000021">
    <property type="protein sequence ID" value="TPE50028.1"/>
    <property type="molecule type" value="Genomic_DNA"/>
</dbReference>
<dbReference type="Proteomes" id="UP000315901">
    <property type="component" value="Unassembled WGS sequence"/>
</dbReference>
<dbReference type="Gene3D" id="3.30.70.1070">
    <property type="entry name" value="Sporulation related repeat"/>
    <property type="match status" value="1"/>
</dbReference>
<gene>
    <name evidence="2" type="ORF">FJM67_11175</name>
</gene>
<proteinExistence type="predicted"/>
<reference evidence="2 3" key="1">
    <citation type="submission" date="2019-06" db="EMBL/GenBank/DDBJ databases">
        <title>A novel bacterium of genus Marinomonas, isolated from coastal sand.</title>
        <authorList>
            <person name="Huang H."/>
            <person name="Mo K."/>
            <person name="Hu Y."/>
        </authorList>
    </citation>
    <scope>NUCLEOTIDE SEQUENCE [LARGE SCALE GENOMIC DNA]</scope>
    <source>
        <strain evidence="2 3">HB171799</strain>
    </source>
</reference>
<evidence type="ECO:0000259" key="1">
    <source>
        <dbReference type="PROSITE" id="PS51724"/>
    </source>
</evidence>